<dbReference type="Proteomes" id="UP000219048">
    <property type="component" value="Unassembled WGS sequence"/>
</dbReference>
<evidence type="ECO:0000313" key="2">
    <source>
        <dbReference type="Proteomes" id="UP000219048"/>
    </source>
</evidence>
<sequence length="45" mass="5314">MISFIDINHYFLWIIYETDNSIAGSSSQHFQYSKQVFGEMKGNHE</sequence>
<keyword evidence="2" id="KW-1185">Reference proteome</keyword>
<dbReference type="AlphaFoldDB" id="A0A285MXA3"/>
<accession>A0A285MXA3</accession>
<gene>
    <name evidence="1" type="ORF">SAMN06265377_2270</name>
</gene>
<protein>
    <submittedName>
        <fullName evidence="1">Uncharacterized protein</fullName>
    </submittedName>
</protein>
<reference evidence="2" key="1">
    <citation type="submission" date="2017-09" db="EMBL/GenBank/DDBJ databases">
        <authorList>
            <person name="Varghese N."/>
            <person name="Submissions S."/>
        </authorList>
    </citation>
    <scope>NUCLEOTIDE SEQUENCE [LARGE SCALE GENOMIC DNA]</scope>
    <source>
        <strain evidence="2">DSM 25885</strain>
    </source>
</reference>
<name>A0A285MXA3_9FLAO</name>
<evidence type="ECO:0000313" key="1">
    <source>
        <dbReference type="EMBL" id="SNZ00446.1"/>
    </source>
</evidence>
<dbReference type="EMBL" id="OBEH01000003">
    <property type="protein sequence ID" value="SNZ00446.1"/>
    <property type="molecule type" value="Genomic_DNA"/>
</dbReference>
<proteinExistence type="predicted"/>
<organism evidence="1 2">
    <name type="scientific">Flagellimonas pacifica</name>
    <dbReference type="NCBI Taxonomy" id="1247520"/>
    <lineage>
        <taxon>Bacteria</taxon>
        <taxon>Pseudomonadati</taxon>
        <taxon>Bacteroidota</taxon>
        <taxon>Flavobacteriia</taxon>
        <taxon>Flavobacteriales</taxon>
        <taxon>Flavobacteriaceae</taxon>
        <taxon>Flagellimonas</taxon>
    </lineage>
</organism>